<dbReference type="AlphaFoldDB" id="A0A0A9ABS5"/>
<reference evidence="1" key="2">
    <citation type="journal article" date="2015" name="Data Brief">
        <title>Shoot transcriptome of the giant reed, Arundo donax.</title>
        <authorList>
            <person name="Barrero R.A."/>
            <person name="Guerrero F.D."/>
            <person name="Moolhuijzen P."/>
            <person name="Goolsby J.A."/>
            <person name="Tidwell J."/>
            <person name="Bellgard S.E."/>
            <person name="Bellgard M.I."/>
        </authorList>
    </citation>
    <scope>NUCLEOTIDE SEQUENCE</scope>
    <source>
        <tissue evidence="1">Shoot tissue taken approximately 20 cm above the soil surface</tissue>
    </source>
</reference>
<evidence type="ECO:0000313" key="1">
    <source>
        <dbReference type="EMBL" id="JAD49089.1"/>
    </source>
</evidence>
<reference evidence="1" key="1">
    <citation type="submission" date="2014-09" db="EMBL/GenBank/DDBJ databases">
        <authorList>
            <person name="Magalhaes I.L.F."/>
            <person name="Oliveira U."/>
            <person name="Santos F.R."/>
            <person name="Vidigal T.H.D.A."/>
            <person name="Brescovit A.D."/>
            <person name="Santos A.J."/>
        </authorList>
    </citation>
    <scope>NUCLEOTIDE SEQUENCE</scope>
    <source>
        <tissue evidence="1">Shoot tissue taken approximately 20 cm above the soil surface</tissue>
    </source>
</reference>
<accession>A0A0A9ABS5</accession>
<proteinExistence type="predicted"/>
<organism evidence="1">
    <name type="scientific">Arundo donax</name>
    <name type="common">Giant reed</name>
    <name type="synonym">Donax arundinaceus</name>
    <dbReference type="NCBI Taxonomy" id="35708"/>
    <lineage>
        <taxon>Eukaryota</taxon>
        <taxon>Viridiplantae</taxon>
        <taxon>Streptophyta</taxon>
        <taxon>Embryophyta</taxon>
        <taxon>Tracheophyta</taxon>
        <taxon>Spermatophyta</taxon>
        <taxon>Magnoliopsida</taxon>
        <taxon>Liliopsida</taxon>
        <taxon>Poales</taxon>
        <taxon>Poaceae</taxon>
        <taxon>PACMAD clade</taxon>
        <taxon>Arundinoideae</taxon>
        <taxon>Arundineae</taxon>
        <taxon>Arundo</taxon>
    </lineage>
</organism>
<name>A0A0A9ABS5_ARUDO</name>
<dbReference type="EMBL" id="GBRH01248806">
    <property type="protein sequence ID" value="JAD49089.1"/>
    <property type="molecule type" value="Transcribed_RNA"/>
</dbReference>
<protein>
    <submittedName>
        <fullName evidence="1">Uncharacterized protein</fullName>
    </submittedName>
</protein>
<sequence length="101" mass="10635">MDCHPPPTPRHLQPATDAYPPCRLQPPAACSLPSMLVRLREGEELGGGGGGGLDLARSCTPGRRCDGVGRILRSRVDSPPDPVLLDGCCTEAWICGGGMER</sequence>